<accession>A0A438G4B3</accession>
<proteinExistence type="inferred from homology"/>
<dbReference type="InterPro" id="IPR040079">
    <property type="entry name" value="Glutathione_S-Trfase"/>
</dbReference>
<dbReference type="SFLD" id="SFLDG00358">
    <property type="entry name" value="Main_(cytGST)"/>
    <property type="match status" value="1"/>
</dbReference>
<protein>
    <recommendedName>
        <fullName evidence="1">glutathione transferase</fullName>
        <ecNumber evidence="1">2.5.1.18</ecNumber>
    </recommendedName>
</protein>
<dbReference type="GO" id="GO:0006749">
    <property type="term" value="P:glutathione metabolic process"/>
    <property type="evidence" value="ECO:0007669"/>
    <property type="project" value="InterPro"/>
</dbReference>
<gene>
    <name evidence="7" type="primary">PARA_6</name>
    <name evidence="7" type="ORF">CK203_066104</name>
</gene>
<evidence type="ECO:0000259" key="5">
    <source>
        <dbReference type="PROSITE" id="PS50404"/>
    </source>
</evidence>
<dbReference type="GO" id="GO:0004364">
    <property type="term" value="F:glutathione transferase activity"/>
    <property type="evidence" value="ECO:0007669"/>
    <property type="project" value="UniProtKB-EC"/>
</dbReference>
<dbReference type="InterPro" id="IPR010987">
    <property type="entry name" value="Glutathione-S-Trfase_C-like"/>
</dbReference>
<dbReference type="SFLD" id="SFLDS00019">
    <property type="entry name" value="Glutathione_Transferase_(cytos"/>
    <property type="match status" value="1"/>
</dbReference>
<dbReference type="InterPro" id="IPR036249">
    <property type="entry name" value="Thioredoxin-like_sf"/>
</dbReference>
<evidence type="ECO:0000313" key="7">
    <source>
        <dbReference type="EMBL" id="RVW67052.1"/>
    </source>
</evidence>
<dbReference type="SUPFAM" id="SSF52833">
    <property type="entry name" value="Thioredoxin-like"/>
    <property type="match status" value="1"/>
</dbReference>
<dbReference type="Gene3D" id="3.40.30.10">
    <property type="entry name" value="Glutaredoxin"/>
    <property type="match status" value="1"/>
</dbReference>
<dbReference type="Pfam" id="PF00043">
    <property type="entry name" value="GST_C"/>
    <property type="match status" value="1"/>
</dbReference>
<keyword evidence="2 7" id="KW-0808">Transferase</keyword>
<dbReference type="Gene3D" id="1.20.1050.10">
    <property type="match status" value="1"/>
</dbReference>
<dbReference type="EC" id="2.5.1.18" evidence="1"/>
<dbReference type="SFLD" id="SFLDG01152">
    <property type="entry name" value="Main.3:_Omega-_and_Tau-like"/>
    <property type="match status" value="1"/>
</dbReference>
<dbReference type="CDD" id="cd03185">
    <property type="entry name" value="GST_C_Tau"/>
    <property type="match status" value="1"/>
</dbReference>
<evidence type="ECO:0000256" key="3">
    <source>
        <dbReference type="ARBA" id="ARBA00047960"/>
    </source>
</evidence>
<evidence type="ECO:0000256" key="2">
    <source>
        <dbReference type="ARBA" id="ARBA00022679"/>
    </source>
</evidence>
<feature type="domain" description="GST C-terminal" evidence="6">
    <location>
        <begin position="91"/>
        <end position="211"/>
    </location>
</feature>
<comment type="caution">
    <text evidence="7">The sequence shown here is derived from an EMBL/GenBank/DDBJ whole genome shotgun (WGS) entry which is preliminary data.</text>
</comment>
<reference evidence="7 8" key="1">
    <citation type="journal article" date="2018" name="PLoS Genet.">
        <title>Population sequencing reveals clonal diversity and ancestral inbreeding in the grapevine cultivar Chardonnay.</title>
        <authorList>
            <person name="Roach M.J."/>
            <person name="Johnson D.L."/>
            <person name="Bohlmann J."/>
            <person name="van Vuuren H.J."/>
            <person name="Jones S.J."/>
            <person name="Pretorius I.S."/>
            <person name="Schmidt S.A."/>
            <person name="Borneman A.R."/>
        </authorList>
    </citation>
    <scope>NUCLEOTIDE SEQUENCE [LARGE SCALE GENOMIC DNA]</scope>
    <source>
        <strain evidence="8">cv. Chardonnay</strain>
        <tissue evidence="7">Leaf</tissue>
    </source>
</reference>
<name>A0A438G4B3_VITVI</name>
<dbReference type="InterPro" id="IPR004045">
    <property type="entry name" value="Glutathione_S-Trfase_N"/>
</dbReference>
<dbReference type="CDD" id="cd03058">
    <property type="entry name" value="GST_N_Tau"/>
    <property type="match status" value="1"/>
</dbReference>
<dbReference type="AlphaFoldDB" id="A0A438G4B3"/>
<dbReference type="PROSITE" id="PS50404">
    <property type="entry name" value="GST_NTER"/>
    <property type="match status" value="1"/>
</dbReference>
<sequence>MANSDQIVLLDFFPSFFGIRVRLALAAKGIEYEGKEEDLIGGKSSLLLKMNPVHKKIPVLIHNGKPICESLIIVEYIDEVWKDRCPLLPSDPYQKAKAKFWADFIDKMVYPCSKKLWTAKGEEQEASKKEFLDRIKLLEGELKSYPYFGGESLGFLDIAFLPLYSRFYTFEAFGNFSIEAECPKLVAWGKRCMEEEFVSRSLPHQHKIYDFVVEFTKNVGI</sequence>
<dbReference type="InterPro" id="IPR045073">
    <property type="entry name" value="Omega/Tau-like"/>
</dbReference>
<dbReference type="FunFam" id="1.20.1050.10:FF:000018">
    <property type="entry name" value="Glutathione S-transferase U20"/>
    <property type="match status" value="1"/>
</dbReference>
<comment type="catalytic activity">
    <reaction evidence="3">
        <text>RX + glutathione = an S-substituted glutathione + a halide anion + H(+)</text>
        <dbReference type="Rhea" id="RHEA:16437"/>
        <dbReference type="ChEBI" id="CHEBI:15378"/>
        <dbReference type="ChEBI" id="CHEBI:16042"/>
        <dbReference type="ChEBI" id="CHEBI:17792"/>
        <dbReference type="ChEBI" id="CHEBI:57925"/>
        <dbReference type="ChEBI" id="CHEBI:90779"/>
        <dbReference type="EC" id="2.5.1.18"/>
    </reaction>
</comment>
<evidence type="ECO:0000256" key="1">
    <source>
        <dbReference type="ARBA" id="ARBA00012452"/>
    </source>
</evidence>
<comment type="similarity">
    <text evidence="4">Belongs to the GST superfamily.</text>
</comment>
<evidence type="ECO:0000313" key="8">
    <source>
        <dbReference type="Proteomes" id="UP000288805"/>
    </source>
</evidence>
<evidence type="ECO:0000256" key="4">
    <source>
        <dbReference type="RuleBase" id="RU003494"/>
    </source>
</evidence>
<dbReference type="PROSITE" id="PS50405">
    <property type="entry name" value="GST_CTER"/>
    <property type="match status" value="1"/>
</dbReference>
<dbReference type="SUPFAM" id="SSF47616">
    <property type="entry name" value="GST C-terminal domain-like"/>
    <property type="match status" value="1"/>
</dbReference>
<dbReference type="Proteomes" id="UP000288805">
    <property type="component" value="Unassembled WGS sequence"/>
</dbReference>
<evidence type="ECO:0000259" key="6">
    <source>
        <dbReference type="PROSITE" id="PS50405"/>
    </source>
</evidence>
<organism evidence="7 8">
    <name type="scientific">Vitis vinifera</name>
    <name type="common">Grape</name>
    <dbReference type="NCBI Taxonomy" id="29760"/>
    <lineage>
        <taxon>Eukaryota</taxon>
        <taxon>Viridiplantae</taxon>
        <taxon>Streptophyta</taxon>
        <taxon>Embryophyta</taxon>
        <taxon>Tracheophyta</taxon>
        <taxon>Spermatophyta</taxon>
        <taxon>Magnoliopsida</taxon>
        <taxon>eudicotyledons</taxon>
        <taxon>Gunneridae</taxon>
        <taxon>Pentapetalae</taxon>
        <taxon>rosids</taxon>
        <taxon>Vitales</taxon>
        <taxon>Vitaceae</taxon>
        <taxon>Viteae</taxon>
        <taxon>Vitis</taxon>
    </lineage>
</organism>
<dbReference type="InterPro" id="IPR004046">
    <property type="entry name" value="GST_C"/>
</dbReference>
<feature type="domain" description="GST N-terminal" evidence="5">
    <location>
        <begin position="5"/>
        <end position="85"/>
    </location>
</feature>
<dbReference type="Pfam" id="PF02798">
    <property type="entry name" value="GST_N"/>
    <property type="match status" value="1"/>
</dbReference>
<dbReference type="EMBL" id="QGNW01000606">
    <property type="protein sequence ID" value="RVW67052.1"/>
    <property type="molecule type" value="Genomic_DNA"/>
</dbReference>
<dbReference type="InterPro" id="IPR036282">
    <property type="entry name" value="Glutathione-S-Trfase_C_sf"/>
</dbReference>
<dbReference type="InterPro" id="IPR045074">
    <property type="entry name" value="GST_C_Tau"/>
</dbReference>
<dbReference type="FunFam" id="3.40.30.10:FF:000014">
    <property type="entry name" value="Tau class glutathione S-transferase"/>
    <property type="match status" value="1"/>
</dbReference>
<dbReference type="PANTHER" id="PTHR11260">
    <property type="entry name" value="GLUTATHIONE S-TRANSFERASE, GST, SUPERFAMILY, GST DOMAIN CONTAINING"/>
    <property type="match status" value="1"/>
</dbReference>
<dbReference type="PANTHER" id="PTHR11260:SF764">
    <property type="entry name" value="GLUTATHIONE TRANSFERASE"/>
    <property type="match status" value="1"/>
</dbReference>